<comment type="caution">
    <text evidence="5">The sequence shown here is derived from an EMBL/GenBank/DDBJ whole genome shotgun (WGS) entry which is preliminary data.</text>
</comment>
<organism evidence="5 7">
    <name type="scientific">Diacronema lutheri</name>
    <name type="common">Unicellular marine alga</name>
    <name type="synonym">Monochrysis lutheri</name>
    <dbReference type="NCBI Taxonomy" id="2081491"/>
    <lineage>
        <taxon>Eukaryota</taxon>
        <taxon>Haptista</taxon>
        <taxon>Haptophyta</taxon>
        <taxon>Pavlovophyceae</taxon>
        <taxon>Pavlovales</taxon>
        <taxon>Pavlovaceae</taxon>
        <taxon>Diacronema</taxon>
    </lineage>
</organism>
<keyword evidence="2" id="KW-0934">Plastid</keyword>
<keyword evidence="3" id="KW-0732">Signal</keyword>
<evidence type="ECO:0000256" key="3">
    <source>
        <dbReference type="SAM" id="SignalP"/>
    </source>
</evidence>
<feature type="signal peptide" evidence="3">
    <location>
        <begin position="1"/>
        <end position="15"/>
    </location>
</feature>
<feature type="chain" id="PRO_5035391764" description="Plastid lipid-associated protein/fibrillin conserved domain-containing protein" evidence="3">
    <location>
        <begin position="16"/>
        <end position="303"/>
    </location>
</feature>
<name>A0A8J5X5G8_DIALT</name>
<evidence type="ECO:0000313" key="6">
    <source>
        <dbReference type="EMBL" id="KAG8462041.1"/>
    </source>
</evidence>
<evidence type="ECO:0000313" key="5">
    <source>
        <dbReference type="EMBL" id="KAG8457249.1"/>
    </source>
</evidence>
<evidence type="ECO:0000256" key="1">
    <source>
        <dbReference type="ARBA" id="ARBA00004474"/>
    </source>
</evidence>
<reference evidence="5" key="1">
    <citation type="submission" date="2021-05" db="EMBL/GenBank/DDBJ databases">
        <title>The genome of the haptophyte Pavlova lutheri (Diacronema luteri, Pavlovales) - a model for lipid biosynthesis in eukaryotic algae.</title>
        <authorList>
            <person name="Hulatt C.J."/>
            <person name="Posewitz M.C."/>
        </authorList>
    </citation>
    <scope>NUCLEOTIDE SEQUENCE</scope>
    <source>
        <strain evidence="5">NIVA-4/92</strain>
    </source>
</reference>
<dbReference type="AlphaFoldDB" id="A0A8J5X5G8"/>
<accession>A0A8J5X5G8</accession>
<dbReference type="GO" id="GO:0009536">
    <property type="term" value="C:plastid"/>
    <property type="evidence" value="ECO:0007669"/>
    <property type="project" value="UniProtKB-SubCell"/>
</dbReference>
<dbReference type="OMA" id="VIWELEM"/>
<sequence>MAGVVRLAALTLALAAHRAAPRARGGRARMSGATAPRASAGCELVTLGAVTDRGQRASAAQRTLARRLIAELEHTPGTGGEAADGELEGEWELVYATEAVYRASPFFAAFRGLTRGVDAVARPLGAPNAALSEAIFRITDGVPFKEVGVARQTINATHLVSRVELSINLFDALVPRAGSVMTSTAAILAPTGGGGAARVARLRVEQTRVLDSSLGALLPFLALDRLAFPTADVFERLRPGSSEVRLETTFLSHTLRVSRHRAGGADDADAAGGSDVAADSGAFVWSRVIVPPERSALAGGGGA</sequence>
<protein>
    <recommendedName>
        <fullName evidence="4">Plastid lipid-associated protein/fibrillin conserved domain-containing protein</fullName>
    </recommendedName>
</protein>
<keyword evidence="7" id="KW-1185">Reference proteome</keyword>
<dbReference type="OrthoDB" id="203682at2759"/>
<gene>
    <name evidence="5" type="ORF">KFE25_009828</name>
    <name evidence="6" type="ORF">KFE25_011491</name>
</gene>
<evidence type="ECO:0000313" key="7">
    <source>
        <dbReference type="Proteomes" id="UP000751190"/>
    </source>
</evidence>
<feature type="domain" description="Plastid lipid-associated protein/fibrillin conserved" evidence="4">
    <location>
        <begin position="43"/>
        <end position="100"/>
    </location>
</feature>
<dbReference type="Pfam" id="PF04755">
    <property type="entry name" value="PAP_fibrillin"/>
    <property type="match status" value="1"/>
</dbReference>
<evidence type="ECO:0000256" key="2">
    <source>
        <dbReference type="ARBA" id="ARBA00022640"/>
    </source>
</evidence>
<evidence type="ECO:0000259" key="4">
    <source>
        <dbReference type="Pfam" id="PF04755"/>
    </source>
</evidence>
<dbReference type="InterPro" id="IPR006843">
    <property type="entry name" value="PAP/fibrillin_dom"/>
</dbReference>
<proteinExistence type="predicted"/>
<comment type="subcellular location">
    <subcellularLocation>
        <location evidence="1">Plastid</location>
    </subcellularLocation>
</comment>
<dbReference type="EMBL" id="JAGTXO010000022">
    <property type="protein sequence ID" value="KAG8462041.1"/>
    <property type="molecule type" value="Genomic_DNA"/>
</dbReference>
<dbReference type="EMBL" id="JAGTXO010000077">
    <property type="protein sequence ID" value="KAG8457249.1"/>
    <property type="molecule type" value="Genomic_DNA"/>
</dbReference>
<dbReference type="Proteomes" id="UP000751190">
    <property type="component" value="Unassembled WGS sequence"/>
</dbReference>